<protein>
    <submittedName>
        <fullName evidence="1">Uncharacterized protein</fullName>
    </submittedName>
</protein>
<keyword evidence="2" id="KW-1185">Reference proteome</keyword>
<sequence length="220" mass="24416">MLSLPDFTPALRDRFTVDGYLPLPGLVPPEALQVLDGEVRRLEKLAVRRDFAMECMDDSPRHMTTLGGHVIAQESEMISRLYHDERLLALLGRIAGVKTVPVLDPLERHVINVLHRQGDTHGAHTDDYPLALVLFTEAPADARAGGLLEYAPDATGLRTLDTTARRAHHRPGDGYLLRSDTTAHRVTPLKHPGVRRTVLNLAYTTPDRQQPTTPSASELY</sequence>
<dbReference type="Proteomes" id="UP001377168">
    <property type="component" value="Unassembled WGS sequence"/>
</dbReference>
<proteinExistence type="predicted"/>
<name>A0ACC6Q839_9ACTN</name>
<gene>
    <name evidence="1" type="ORF">WKI67_41010</name>
</gene>
<dbReference type="EMBL" id="JBBKAJ010000022">
    <property type="protein sequence ID" value="MEJ8639733.1"/>
    <property type="molecule type" value="Genomic_DNA"/>
</dbReference>
<accession>A0ACC6Q839</accession>
<evidence type="ECO:0000313" key="2">
    <source>
        <dbReference type="Proteomes" id="UP001377168"/>
    </source>
</evidence>
<evidence type="ECO:0000313" key="1">
    <source>
        <dbReference type="EMBL" id="MEJ8639733.1"/>
    </source>
</evidence>
<reference evidence="1" key="1">
    <citation type="submission" date="2024-03" db="EMBL/GenBank/DDBJ databases">
        <title>Novel Streptomyces species of biotechnological and ecological value are a feature of Machair soil.</title>
        <authorList>
            <person name="Prole J.R."/>
            <person name="Goodfellow M."/>
            <person name="Allenby N."/>
            <person name="Ward A.C."/>
        </authorList>
    </citation>
    <scope>NUCLEOTIDE SEQUENCE</scope>
    <source>
        <strain evidence="1">MS2.AVA.5</strain>
    </source>
</reference>
<organism evidence="1 2">
    <name type="scientific">Streptomyces achmelvichensis</name>
    <dbReference type="NCBI Taxonomy" id="3134111"/>
    <lineage>
        <taxon>Bacteria</taxon>
        <taxon>Bacillati</taxon>
        <taxon>Actinomycetota</taxon>
        <taxon>Actinomycetes</taxon>
        <taxon>Kitasatosporales</taxon>
        <taxon>Streptomycetaceae</taxon>
        <taxon>Streptomyces</taxon>
    </lineage>
</organism>
<comment type="caution">
    <text evidence="1">The sequence shown here is derived from an EMBL/GenBank/DDBJ whole genome shotgun (WGS) entry which is preliminary data.</text>
</comment>